<dbReference type="FunFam" id="3.20.20.60:FF:000017">
    <property type="entry name" value="3-methyl-2-oxobutanoate hydroxymethyltransferase"/>
    <property type="match status" value="1"/>
</dbReference>
<organism evidence="12 13">
    <name type="scientific">Breznakibacter xylanolyticus</name>
    <dbReference type="NCBI Taxonomy" id="990"/>
    <lineage>
        <taxon>Bacteria</taxon>
        <taxon>Pseudomonadati</taxon>
        <taxon>Bacteroidota</taxon>
        <taxon>Bacteroidia</taxon>
        <taxon>Marinilabiliales</taxon>
        <taxon>Marinilabiliaceae</taxon>
        <taxon>Breznakibacter</taxon>
    </lineage>
</organism>
<evidence type="ECO:0000256" key="7">
    <source>
        <dbReference type="ARBA" id="ARBA00022842"/>
    </source>
</evidence>
<evidence type="ECO:0000256" key="11">
    <source>
        <dbReference type="PIRSR" id="PIRSR000388-3"/>
    </source>
</evidence>
<keyword evidence="6 8" id="KW-0479">Metal-binding</keyword>
<dbReference type="GO" id="GO:0005737">
    <property type="term" value="C:cytoplasm"/>
    <property type="evidence" value="ECO:0007669"/>
    <property type="project" value="UniProtKB-SubCell"/>
</dbReference>
<comment type="catalytic activity">
    <reaction evidence="8">
        <text>(6R)-5,10-methylene-5,6,7,8-tetrahydrofolate + 3-methyl-2-oxobutanoate + H2O = 2-dehydropantoate + (6S)-5,6,7,8-tetrahydrofolate</text>
        <dbReference type="Rhea" id="RHEA:11824"/>
        <dbReference type="ChEBI" id="CHEBI:11561"/>
        <dbReference type="ChEBI" id="CHEBI:11851"/>
        <dbReference type="ChEBI" id="CHEBI:15377"/>
        <dbReference type="ChEBI" id="CHEBI:15636"/>
        <dbReference type="ChEBI" id="CHEBI:57453"/>
        <dbReference type="EC" id="2.1.2.11"/>
    </reaction>
</comment>
<reference evidence="12 13" key="1">
    <citation type="submission" date="2018-06" db="EMBL/GenBank/DDBJ databases">
        <title>Genomic Encyclopedia of Archaeal and Bacterial Type Strains, Phase II (KMG-II): from individual species to whole genera.</title>
        <authorList>
            <person name="Goeker M."/>
        </authorList>
    </citation>
    <scope>NUCLEOTIDE SEQUENCE [LARGE SCALE GENOMIC DNA]</scope>
    <source>
        <strain evidence="12 13">DSM 6779</strain>
    </source>
</reference>
<sequence>MSAATEDNKRKVTTHRLREMKERGEKISMLTAYDYSMASLIDEAGMDVILVGDSASNVMAGNITTLPMTLDQMIYHGTSVMKAVKRALVVVDMPFGSCSGNPEKSLDAAIRMMKETGADTLKIEGGEEVIQDIKKIINAGIPVMGHLGLMPQSINKYGTYTVRAKEEKEAEKLLRDALLLQEAGCYAIVLEKIPSSLAGELTQQLSIPTIGIGAGPDTDGQVLVMHDMLGINKGFSPKFLRRYADLHGVITQAVRNYISDVKSNDFPSEKESY</sequence>
<keyword evidence="13" id="KW-1185">Reference proteome</keyword>
<dbReference type="PANTHER" id="PTHR20881">
    <property type="entry name" value="3-METHYL-2-OXOBUTANOATE HYDROXYMETHYLTRANSFERASE"/>
    <property type="match status" value="1"/>
</dbReference>
<comment type="caution">
    <text evidence="12">The sequence shown here is derived from an EMBL/GenBank/DDBJ whole genome shotgun (WGS) entry which is preliminary data.</text>
</comment>
<keyword evidence="4 8" id="KW-0566">Pantothenate biosynthesis</keyword>
<evidence type="ECO:0000256" key="8">
    <source>
        <dbReference type="HAMAP-Rule" id="MF_00156"/>
    </source>
</evidence>
<protein>
    <recommendedName>
        <fullName evidence="8">3-methyl-2-oxobutanoate hydroxymethyltransferase</fullName>
        <ecNumber evidence="8">2.1.2.11</ecNumber>
    </recommendedName>
    <alternativeName>
        <fullName evidence="8">Ketopantoate hydroxymethyltransferase</fullName>
        <shortName evidence="8">KPHMT</shortName>
    </alternativeName>
</protein>
<name>A0A2W7MWJ7_9BACT</name>
<dbReference type="GO" id="GO:0003864">
    <property type="term" value="F:3-methyl-2-oxobutanoate hydroxymethyltransferase activity"/>
    <property type="evidence" value="ECO:0007669"/>
    <property type="project" value="UniProtKB-UniRule"/>
</dbReference>
<feature type="binding site" evidence="8 11">
    <location>
        <position position="53"/>
    </location>
    <ligand>
        <name>Mg(2+)</name>
        <dbReference type="ChEBI" id="CHEBI:18420"/>
    </ligand>
</feature>
<dbReference type="GO" id="GO:0032259">
    <property type="term" value="P:methylation"/>
    <property type="evidence" value="ECO:0007669"/>
    <property type="project" value="UniProtKB-KW"/>
</dbReference>
<evidence type="ECO:0000256" key="10">
    <source>
        <dbReference type="PIRSR" id="PIRSR000388-2"/>
    </source>
</evidence>
<dbReference type="NCBIfam" id="TIGR00222">
    <property type="entry name" value="panB"/>
    <property type="match status" value="1"/>
</dbReference>
<accession>A0A2W7MWJ7</accession>
<dbReference type="RefSeq" id="WP_111447141.1">
    <property type="nucleotide sequence ID" value="NZ_QKZK01000052.1"/>
</dbReference>
<dbReference type="Gene3D" id="3.20.20.60">
    <property type="entry name" value="Phosphoenolpyruvate-binding domains"/>
    <property type="match status" value="1"/>
</dbReference>
<evidence type="ECO:0000256" key="9">
    <source>
        <dbReference type="PIRSR" id="PIRSR000388-1"/>
    </source>
</evidence>
<dbReference type="InterPro" id="IPR040442">
    <property type="entry name" value="Pyrv_kinase-like_dom_sf"/>
</dbReference>
<comment type="subunit">
    <text evidence="2 8">Homodecamer; pentamer of dimers.</text>
</comment>
<dbReference type="CDD" id="cd06557">
    <property type="entry name" value="KPHMT-like"/>
    <property type="match status" value="1"/>
</dbReference>
<dbReference type="Proteomes" id="UP000249239">
    <property type="component" value="Unassembled WGS sequence"/>
</dbReference>
<dbReference type="Pfam" id="PF02548">
    <property type="entry name" value="Pantoate_transf"/>
    <property type="match status" value="1"/>
</dbReference>
<dbReference type="OrthoDB" id="9781789at2"/>
<evidence type="ECO:0000313" key="13">
    <source>
        <dbReference type="Proteomes" id="UP000249239"/>
    </source>
</evidence>
<evidence type="ECO:0000256" key="3">
    <source>
        <dbReference type="ARBA" id="ARBA00022490"/>
    </source>
</evidence>
<dbReference type="EC" id="2.1.2.11" evidence="8"/>
<proteinExistence type="inferred from homology"/>
<evidence type="ECO:0000256" key="4">
    <source>
        <dbReference type="ARBA" id="ARBA00022655"/>
    </source>
</evidence>
<keyword evidence="7 8" id="KW-0460">Magnesium</keyword>
<comment type="similarity">
    <text evidence="1 8">Belongs to the PanB family.</text>
</comment>
<keyword evidence="3 8" id="KW-0963">Cytoplasm</keyword>
<evidence type="ECO:0000256" key="2">
    <source>
        <dbReference type="ARBA" id="ARBA00011424"/>
    </source>
</evidence>
<feature type="binding site" evidence="8 10">
    <location>
        <position position="122"/>
    </location>
    <ligand>
        <name>3-methyl-2-oxobutanoate</name>
        <dbReference type="ChEBI" id="CHEBI:11851"/>
    </ligand>
</feature>
<dbReference type="InterPro" id="IPR015813">
    <property type="entry name" value="Pyrv/PenolPyrv_kinase-like_dom"/>
</dbReference>
<dbReference type="GO" id="GO:0000287">
    <property type="term" value="F:magnesium ion binding"/>
    <property type="evidence" value="ECO:0007669"/>
    <property type="project" value="TreeGrafter"/>
</dbReference>
<dbReference type="GO" id="GO:0008168">
    <property type="term" value="F:methyltransferase activity"/>
    <property type="evidence" value="ECO:0007669"/>
    <property type="project" value="UniProtKB-KW"/>
</dbReference>
<feature type="binding site" evidence="8 10">
    <location>
        <position position="92"/>
    </location>
    <ligand>
        <name>3-methyl-2-oxobutanoate</name>
        <dbReference type="ChEBI" id="CHEBI:11851"/>
    </ligand>
</feature>
<dbReference type="NCBIfam" id="NF001452">
    <property type="entry name" value="PRK00311.1"/>
    <property type="match status" value="1"/>
</dbReference>
<evidence type="ECO:0000256" key="5">
    <source>
        <dbReference type="ARBA" id="ARBA00022679"/>
    </source>
</evidence>
<dbReference type="PANTHER" id="PTHR20881:SF0">
    <property type="entry name" value="3-METHYL-2-OXOBUTANOATE HYDROXYMETHYLTRANSFERASE"/>
    <property type="match status" value="1"/>
</dbReference>
<evidence type="ECO:0000313" key="12">
    <source>
        <dbReference type="EMBL" id="PZX10517.1"/>
    </source>
</evidence>
<comment type="subcellular location">
    <subcellularLocation>
        <location evidence="8">Cytoplasm</location>
    </subcellularLocation>
</comment>
<dbReference type="UniPathway" id="UPA00028">
    <property type="reaction ID" value="UER00003"/>
</dbReference>
<keyword evidence="12" id="KW-0489">Methyltransferase</keyword>
<comment type="function">
    <text evidence="8">Catalyzes the reversible reaction in which hydroxymethyl group from 5,10-methylenetetrahydrofolate is transferred onto alpha-ketoisovalerate to form ketopantoate.</text>
</comment>
<comment type="pathway">
    <text evidence="8">Cofactor biosynthesis; (R)-pantothenate biosynthesis; (R)-pantoate from 3-methyl-2-oxobutanoate: step 1/2.</text>
</comment>
<dbReference type="SUPFAM" id="SSF51621">
    <property type="entry name" value="Phosphoenolpyruvate/pyruvate domain"/>
    <property type="match status" value="1"/>
</dbReference>
<feature type="binding site" evidence="8 11">
    <location>
        <position position="124"/>
    </location>
    <ligand>
        <name>Mg(2+)</name>
        <dbReference type="ChEBI" id="CHEBI:18420"/>
    </ligand>
</feature>
<dbReference type="EMBL" id="QKZK01000052">
    <property type="protein sequence ID" value="PZX10517.1"/>
    <property type="molecule type" value="Genomic_DNA"/>
</dbReference>
<evidence type="ECO:0000256" key="6">
    <source>
        <dbReference type="ARBA" id="ARBA00022723"/>
    </source>
</evidence>
<dbReference type="HAMAP" id="MF_00156">
    <property type="entry name" value="PanB"/>
    <property type="match status" value="1"/>
</dbReference>
<dbReference type="PIRSF" id="PIRSF000388">
    <property type="entry name" value="Pantoate_hydroxy_MeTrfase"/>
    <property type="match status" value="1"/>
</dbReference>
<feature type="binding site" evidence="8 11">
    <location>
        <position position="92"/>
    </location>
    <ligand>
        <name>Mg(2+)</name>
        <dbReference type="ChEBI" id="CHEBI:18420"/>
    </ligand>
</feature>
<dbReference type="GO" id="GO:0015940">
    <property type="term" value="P:pantothenate biosynthetic process"/>
    <property type="evidence" value="ECO:0007669"/>
    <property type="project" value="UniProtKB-UniRule"/>
</dbReference>
<comment type="cofactor">
    <cofactor evidence="8 11">
        <name>Mg(2+)</name>
        <dbReference type="ChEBI" id="CHEBI:18420"/>
    </cofactor>
    <text evidence="8 11">Binds 1 Mg(2+) ion per subunit.</text>
</comment>
<gene>
    <name evidence="8" type="primary">panB</name>
    <name evidence="12" type="ORF">LX69_03367</name>
</gene>
<evidence type="ECO:0000256" key="1">
    <source>
        <dbReference type="ARBA" id="ARBA00008676"/>
    </source>
</evidence>
<feature type="binding site" evidence="8 10">
    <location>
        <begin position="53"/>
        <end position="54"/>
    </location>
    <ligand>
        <name>3-methyl-2-oxobutanoate</name>
        <dbReference type="ChEBI" id="CHEBI:11851"/>
    </ligand>
</feature>
<feature type="active site" description="Proton acceptor" evidence="8 9">
    <location>
        <position position="191"/>
    </location>
</feature>
<dbReference type="AlphaFoldDB" id="A0A2W7MWJ7"/>
<dbReference type="InterPro" id="IPR003700">
    <property type="entry name" value="Pantoate_hydroxy_MeTrfase"/>
</dbReference>
<keyword evidence="5 8" id="KW-0808">Transferase</keyword>